<organism evidence="1 2">
    <name type="scientific">Hygrophoropsis aurantiaca</name>
    <dbReference type="NCBI Taxonomy" id="72124"/>
    <lineage>
        <taxon>Eukaryota</taxon>
        <taxon>Fungi</taxon>
        <taxon>Dikarya</taxon>
        <taxon>Basidiomycota</taxon>
        <taxon>Agaricomycotina</taxon>
        <taxon>Agaricomycetes</taxon>
        <taxon>Agaricomycetidae</taxon>
        <taxon>Boletales</taxon>
        <taxon>Coniophorineae</taxon>
        <taxon>Hygrophoropsidaceae</taxon>
        <taxon>Hygrophoropsis</taxon>
    </lineage>
</organism>
<sequence>MGKAQKKTGKGRLDKYYKLAKEQGYRARSAFKLIQLNKKYAFLESARCCIDLCAAPGGWLQVASKYMPTNSVIVGVDLVPIKPIPRVVTFASDITTAQCRNLIRSEIKDWKADVVLHDGAPNVGTAWIQDAYSQSELVLMSLKLAVDFLIKGGTFVTKVFRSVDYNNLIWVFNQLFGKVEATKPPSSRNVSAEIFVVCRDYLAPKHIDPKFLDPKHVFKDISSSTSTDKGTSANNSQANVFQPEKRRRKRDGYDDGDYTLFKKISASDFVKNPDPISILGSVNKISFDTEEEKQWLDLDITTSDVKANCDDLKVLGKGDFKALLKWRLALREEIGIDLKTKHADEITETVELVEEIDEEQQIQEELQRLNTEAQARTKRERRRANEIKTKTIQRMQLQMTAPLDIGLEQNDASLVGQEDIFDLGNAERGLRNKGAVPILATDEDMPDDEDPPHEASGGEDEDEDVALDSDGEREKKLSALEATLDGMYESYQEKMKERDAKYRVQQTREKHGRLEEWHGITEEKDDDDETDSEGGWDIMEAAKTRTDGDSSGDESEEESSLPAHKRNRAEAVDPPSNKRRKLVADLGDRQPTNPATQVWFSQDVFQGLEDVADNSEADEDAVMEYVVDNDEEEGWLQEDTSASEAEDKMVLQESGDDNEDVEMWDAADENIDVSKRDHIKKYGLVTAEAVSIAQRLANRQTTKTHLVNEGFNRYSLNSKDDLPTWFLDDEAKYYKANIPVTKEAVAALRARQRALDARPIKKIAEAKGRKKMRAAQRLAKAMKKAEGVNATSDLSEREKAQQIEKLMRKGTSKGKPKKEVKVVVAKGAHKGVKGRPKGVKGRYAMVDARMRKEVRAKKRKEKASKSRKRS</sequence>
<dbReference type="Proteomes" id="UP000790377">
    <property type="component" value="Unassembled WGS sequence"/>
</dbReference>
<gene>
    <name evidence="1" type="ORF">BJ138DRAFT_1084594</name>
</gene>
<dbReference type="EMBL" id="MU267663">
    <property type="protein sequence ID" value="KAH7911940.1"/>
    <property type="molecule type" value="Genomic_DNA"/>
</dbReference>
<comment type="caution">
    <text evidence="1">The sequence shown here is derived from an EMBL/GenBank/DDBJ whole genome shotgun (WGS) entry which is preliminary data.</text>
</comment>
<protein>
    <submittedName>
        <fullName evidence="1">Spb1 C-terminal domain-containing protein</fullName>
    </submittedName>
</protein>
<name>A0ACB8AES8_9AGAM</name>
<keyword evidence="2" id="KW-1185">Reference proteome</keyword>
<proteinExistence type="predicted"/>
<accession>A0ACB8AES8</accession>
<reference evidence="1" key="1">
    <citation type="journal article" date="2021" name="New Phytol.">
        <title>Evolutionary innovations through gain and loss of genes in the ectomycorrhizal Boletales.</title>
        <authorList>
            <person name="Wu G."/>
            <person name="Miyauchi S."/>
            <person name="Morin E."/>
            <person name="Kuo A."/>
            <person name="Drula E."/>
            <person name="Varga T."/>
            <person name="Kohler A."/>
            <person name="Feng B."/>
            <person name="Cao Y."/>
            <person name="Lipzen A."/>
            <person name="Daum C."/>
            <person name="Hundley H."/>
            <person name="Pangilinan J."/>
            <person name="Johnson J."/>
            <person name="Barry K."/>
            <person name="LaButti K."/>
            <person name="Ng V."/>
            <person name="Ahrendt S."/>
            <person name="Min B."/>
            <person name="Choi I.G."/>
            <person name="Park H."/>
            <person name="Plett J.M."/>
            <person name="Magnuson J."/>
            <person name="Spatafora J.W."/>
            <person name="Nagy L.G."/>
            <person name="Henrissat B."/>
            <person name="Grigoriev I.V."/>
            <person name="Yang Z.L."/>
            <person name="Xu J."/>
            <person name="Martin F.M."/>
        </authorList>
    </citation>
    <scope>NUCLEOTIDE SEQUENCE</scope>
    <source>
        <strain evidence="1">ATCC 28755</strain>
    </source>
</reference>
<evidence type="ECO:0000313" key="2">
    <source>
        <dbReference type="Proteomes" id="UP000790377"/>
    </source>
</evidence>
<evidence type="ECO:0000313" key="1">
    <source>
        <dbReference type="EMBL" id="KAH7911940.1"/>
    </source>
</evidence>